<keyword evidence="2 5" id="KW-0479">Metal-binding</keyword>
<dbReference type="InterPro" id="IPR047109">
    <property type="entry name" value="CAD-like"/>
</dbReference>
<dbReference type="InterPro" id="IPR002328">
    <property type="entry name" value="ADH_Zn_CS"/>
</dbReference>
<keyword evidence="3 5" id="KW-0862">Zinc</keyword>
<evidence type="ECO:0000256" key="3">
    <source>
        <dbReference type="ARBA" id="ARBA00022833"/>
    </source>
</evidence>
<dbReference type="InterPro" id="IPR011032">
    <property type="entry name" value="GroES-like_sf"/>
</dbReference>
<comment type="caution">
    <text evidence="7">The sequence shown here is derived from an EMBL/GenBank/DDBJ whole genome shotgun (WGS) entry which is preliminary data.</text>
</comment>
<comment type="cofactor">
    <cofactor evidence="1 5">
        <name>Zn(2+)</name>
        <dbReference type="ChEBI" id="CHEBI:29105"/>
    </cofactor>
</comment>
<accession>A0AAI8W1B0</accession>
<dbReference type="InterPro" id="IPR020843">
    <property type="entry name" value="ER"/>
</dbReference>
<evidence type="ECO:0000313" key="7">
    <source>
        <dbReference type="EMBL" id="CAK3777865.1"/>
    </source>
</evidence>
<organism evidence="7 8">
    <name type="scientific">Lecanosticta acicola</name>
    <dbReference type="NCBI Taxonomy" id="111012"/>
    <lineage>
        <taxon>Eukaryota</taxon>
        <taxon>Fungi</taxon>
        <taxon>Dikarya</taxon>
        <taxon>Ascomycota</taxon>
        <taxon>Pezizomycotina</taxon>
        <taxon>Dothideomycetes</taxon>
        <taxon>Dothideomycetidae</taxon>
        <taxon>Mycosphaerellales</taxon>
        <taxon>Mycosphaerellaceae</taxon>
        <taxon>Lecanosticta</taxon>
    </lineage>
</organism>
<dbReference type="InterPro" id="IPR013154">
    <property type="entry name" value="ADH-like_N"/>
</dbReference>
<proteinExistence type="inferred from homology"/>
<name>A0AAI8W1B0_9PEZI</name>
<dbReference type="InterPro" id="IPR036291">
    <property type="entry name" value="NAD(P)-bd_dom_sf"/>
</dbReference>
<dbReference type="SUPFAM" id="SSF51735">
    <property type="entry name" value="NAD(P)-binding Rossmann-fold domains"/>
    <property type="match status" value="1"/>
</dbReference>
<dbReference type="GO" id="GO:0008270">
    <property type="term" value="F:zinc ion binding"/>
    <property type="evidence" value="ECO:0007669"/>
    <property type="project" value="InterPro"/>
</dbReference>
<dbReference type="Proteomes" id="UP001296104">
    <property type="component" value="Unassembled WGS sequence"/>
</dbReference>
<dbReference type="Gene3D" id="3.40.50.720">
    <property type="entry name" value="NAD(P)-binding Rossmann-like Domain"/>
    <property type="match status" value="1"/>
</dbReference>
<evidence type="ECO:0000259" key="6">
    <source>
        <dbReference type="SMART" id="SM00829"/>
    </source>
</evidence>
<comment type="similarity">
    <text evidence="5">Belongs to the zinc-containing alcohol dehydrogenase family.</text>
</comment>
<keyword evidence="8" id="KW-1185">Reference proteome</keyword>
<gene>
    <name evidence="7" type="ORF">LECACI_7A000525</name>
</gene>
<dbReference type="InterPro" id="IPR013149">
    <property type="entry name" value="ADH-like_C"/>
</dbReference>
<protein>
    <submittedName>
        <fullName evidence="7">Alcohol dehydrogenase</fullName>
    </submittedName>
</protein>
<dbReference type="AlphaFoldDB" id="A0AAI8W1B0"/>
<sequence>MAAPTHTLTTYYFDSSTQSFGTKTTEKSLGYNDVLIRTTHSGICFTDVHAKSKHCGLGHEGIGFIAAIGPAVKHFRVGDRVGWGWLHTSCGHCTTCLTGYRQYCASARGFAFSDLDQGAFGDFRILDADFVYPIPERIASEDAAPLMCAGASVFEALDAAGAKAGDRIGVVGIGGLGHIGILFAKAMGCAVTAISNSEGKVADAFALGADEFRHAARLDHGTALGGDIRDDPIPMDINILLITSNAVPDLEKLLPLLARRATIVLMTIQLEPLTIPYMPFVLPGHRLIASTEASRENHLKMLNFVAGGGGGEGVRVRPWIEKFEMSEQGVREAFERLESGKMRYRGVLVRG</sequence>
<keyword evidence="4" id="KW-0560">Oxidoreductase</keyword>
<dbReference type="SMART" id="SM00829">
    <property type="entry name" value="PKS_ER"/>
    <property type="match status" value="1"/>
</dbReference>
<feature type="domain" description="Enoyl reductase (ER)" evidence="6">
    <location>
        <begin position="15"/>
        <end position="348"/>
    </location>
</feature>
<dbReference type="GO" id="GO:0016616">
    <property type="term" value="F:oxidoreductase activity, acting on the CH-OH group of donors, NAD or NADP as acceptor"/>
    <property type="evidence" value="ECO:0007669"/>
    <property type="project" value="InterPro"/>
</dbReference>
<reference evidence="7" key="1">
    <citation type="submission" date="2023-11" db="EMBL/GenBank/DDBJ databases">
        <authorList>
            <person name="Alioto T."/>
            <person name="Alioto T."/>
            <person name="Gomez Garrido J."/>
        </authorList>
    </citation>
    <scope>NUCLEOTIDE SEQUENCE</scope>
</reference>
<dbReference type="EMBL" id="CAVMBE010000002">
    <property type="protein sequence ID" value="CAK3777865.1"/>
    <property type="molecule type" value="Genomic_DNA"/>
</dbReference>
<dbReference type="CDD" id="cd05283">
    <property type="entry name" value="CAD1"/>
    <property type="match status" value="1"/>
</dbReference>
<dbReference type="Pfam" id="PF00107">
    <property type="entry name" value="ADH_zinc_N"/>
    <property type="match status" value="1"/>
</dbReference>
<evidence type="ECO:0000256" key="1">
    <source>
        <dbReference type="ARBA" id="ARBA00001947"/>
    </source>
</evidence>
<evidence type="ECO:0000256" key="5">
    <source>
        <dbReference type="RuleBase" id="RU361277"/>
    </source>
</evidence>
<dbReference type="Gene3D" id="3.90.180.10">
    <property type="entry name" value="Medium-chain alcohol dehydrogenases, catalytic domain"/>
    <property type="match status" value="1"/>
</dbReference>
<evidence type="ECO:0000256" key="4">
    <source>
        <dbReference type="ARBA" id="ARBA00023002"/>
    </source>
</evidence>
<dbReference type="PROSITE" id="PS00059">
    <property type="entry name" value="ADH_ZINC"/>
    <property type="match status" value="1"/>
</dbReference>
<evidence type="ECO:0000313" key="8">
    <source>
        <dbReference type="Proteomes" id="UP001296104"/>
    </source>
</evidence>
<evidence type="ECO:0000256" key="2">
    <source>
        <dbReference type="ARBA" id="ARBA00022723"/>
    </source>
</evidence>
<dbReference type="PANTHER" id="PTHR42683">
    <property type="entry name" value="ALDEHYDE REDUCTASE"/>
    <property type="match status" value="1"/>
</dbReference>
<dbReference type="Pfam" id="PF08240">
    <property type="entry name" value="ADH_N"/>
    <property type="match status" value="1"/>
</dbReference>
<dbReference type="SUPFAM" id="SSF50129">
    <property type="entry name" value="GroES-like"/>
    <property type="match status" value="1"/>
</dbReference>